<accession>I4YX55</accession>
<dbReference type="Pfam" id="PF13592">
    <property type="entry name" value="HTH_33"/>
    <property type="match status" value="1"/>
</dbReference>
<evidence type="ECO:0000313" key="3">
    <source>
        <dbReference type="EMBL" id="EIM30952.1"/>
    </source>
</evidence>
<dbReference type="Pfam" id="PF13551">
    <property type="entry name" value="HTH_29"/>
    <property type="match status" value="1"/>
</dbReference>
<evidence type="ECO:0000313" key="2">
    <source>
        <dbReference type="EMBL" id="EIM28547.1"/>
    </source>
</evidence>
<protein>
    <submittedName>
        <fullName evidence="2">Transposase</fullName>
    </submittedName>
</protein>
<sequence>MYRRLEALLLVAEGHPVAEAARRCRVNRSSVHRWLVQYRAEHEATALIDRPRSGRPRRQPRLTPQRLAAALARDPRRCGYQATSWTVPLLAHDLAAKGLAVSRQTLRRRLHEAGYRWKRPRYVYVARAAHLPQKKISWASDRRTGEVRRSPHLTLEAAHVLLSLSRRFSLGQHPHDLSRP</sequence>
<dbReference type="HOGENOM" id="CLU_1494619_0_0_5"/>
<dbReference type="SUPFAM" id="SSF46689">
    <property type="entry name" value="Homeodomain-like"/>
    <property type="match status" value="1"/>
</dbReference>
<dbReference type="AlphaFoldDB" id="I4YX55"/>
<dbReference type="Proteomes" id="UP000003947">
    <property type="component" value="Unassembled WGS sequence"/>
</dbReference>
<reference evidence="2 4" key="1">
    <citation type="submission" date="2012-02" db="EMBL/GenBank/DDBJ databases">
        <title>Improved High-Quality Draft sequence of Microvirga sp. WSM3557.</title>
        <authorList>
            <consortium name="US DOE Joint Genome Institute"/>
            <person name="Lucas S."/>
            <person name="Han J."/>
            <person name="Lapidus A."/>
            <person name="Cheng J.-F."/>
            <person name="Goodwin L."/>
            <person name="Pitluck S."/>
            <person name="Peters L."/>
            <person name="Zhang X."/>
            <person name="Detter J.C."/>
            <person name="Han C."/>
            <person name="Tapia R."/>
            <person name="Land M."/>
            <person name="Hauser L."/>
            <person name="Kyrpides N."/>
            <person name="Ivanova N."/>
            <person name="Pagani I."/>
            <person name="Brau L."/>
            <person name="Yates R."/>
            <person name="O'Hara G."/>
            <person name="Rui T."/>
            <person name="Howieson J."/>
            <person name="Reeve W."/>
            <person name="Woyke T."/>
        </authorList>
    </citation>
    <scope>NUCLEOTIDE SEQUENCE [LARGE SCALE GENOMIC DNA]</scope>
    <source>
        <strain evidence="2 4">WSM3557</strain>
    </source>
</reference>
<evidence type="ECO:0000313" key="4">
    <source>
        <dbReference type="Proteomes" id="UP000003947"/>
    </source>
</evidence>
<keyword evidence="4" id="KW-1185">Reference proteome</keyword>
<dbReference type="eggNOG" id="COG3415">
    <property type="taxonomic scope" value="Bacteria"/>
</dbReference>
<evidence type="ECO:0000259" key="1">
    <source>
        <dbReference type="Pfam" id="PF13592"/>
    </source>
</evidence>
<name>I4YX55_9HYPH</name>
<dbReference type="EMBL" id="JH660644">
    <property type="protein sequence ID" value="EIM28547.1"/>
    <property type="molecule type" value="Genomic_DNA"/>
</dbReference>
<feature type="domain" description="Winged helix-turn helix" evidence="1">
    <location>
        <begin position="83"/>
        <end position="128"/>
    </location>
</feature>
<dbReference type="EMBL" id="JH660635">
    <property type="protein sequence ID" value="EIM30952.1"/>
    <property type="molecule type" value="Genomic_DNA"/>
</dbReference>
<dbReference type="PATRIC" id="fig|864069.3.peg.2899"/>
<organism evidence="2 4">
    <name type="scientific">Microvirga lotononidis</name>
    <dbReference type="NCBI Taxonomy" id="864069"/>
    <lineage>
        <taxon>Bacteria</taxon>
        <taxon>Pseudomonadati</taxon>
        <taxon>Pseudomonadota</taxon>
        <taxon>Alphaproteobacteria</taxon>
        <taxon>Hyphomicrobiales</taxon>
        <taxon>Methylobacteriaceae</taxon>
        <taxon>Microvirga</taxon>
    </lineage>
</organism>
<gene>
    <name evidence="3" type="ORF">MicloDRAFT_00004810</name>
    <name evidence="2" type="ORF">MicloDRAFT_00026850</name>
</gene>
<dbReference type="InterPro" id="IPR025959">
    <property type="entry name" value="Winged_HTH_dom"/>
</dbReference>
<proteinExistence type="predicted"/>
<dbReference type="InterPro" id="IPR009057">
    <property type="entry name" value="Homeodomain-like_sf"/>
</dbReference>